<name>A0A3M9MN43_9BACT</name>
<sequence>MNKARRHELKMLKYKKRLIKYGLKDGEGKFYAFRSHGTPCSCSVCSHAKYIRAKEKLHGFRILTTEEVEASRCSVYSYAV</sequence>
<dbReference type="OrthoDB" id="1496273at2"/>
<accession>A0A3M9MN43</accession>
<evidence type="ECO:0000313" key="2">
    <source>
        <dbReference type="Proteomes" id="UP000272117"/>
    </source>
</evidence>
<comment type="caution">
    <text evidence="1">The sequence shown here is derived from an EMBL/GenBank/DDBJ whole genome shotgun (WGS) entry which is preliminary data.</text>
</comment>
<organism evidence="1 2">
    <name type="scientific">Rufibacter latericius</name>
    <dbReference type="NCBI Taxonomy" id="2487040"/>
    <lineage>
        <taxon>Bacteria</taxon>
        <taxon>Pseudomonadati</taxon>
        <taxon>Bacteroidota</taxon>
        <taxon>Cytophagia</taxon>
        <taxon>Cytophagales</taxon>
        <taxon>Hymenobacteraceae</taxon>
        <taxon>Rufibacter</taxon>
    </lineage>
</organism>
<dbReference type="RefSeq" id="WP_123127108.1">
    <property type="nucleotide sequence ID" value="NZ_RJJD01000006.1"/>
</dbReference>
<dbReference type="Proteomes" id="UP000272117">
    <property type="component" value="Unassembled WGS sequence"/>
</dbReference>
<reference evidence="1 2" key="1">
    <citation type="submission" date="2018-11" db="EMBL/GenBank/DDBJ databases">
        <title>Rufibacter latericius sp. nov., isolated from water in Baiyang Lake.</title>
        <authorList>
            <person name="Yang Y."/>
        </authorList>
    </citation>
    <scope>NUCLEOTIDE SEQUENCE [LARGE SCALE GENOMIC DNA]</scope>
    <source>
        <strain evidence="1 2">R-22-1c-1</strain>
    </source>
</reference>
<proteinExistence type="predicted"/>
<keyword evidence="2" id="KW-1185">Reference proteome</keyword>
<gene>
    <name evidence="1" type="ORF">EFB08_11445</name>
</gene>
<evidence type="ECO:0000313" key="1">
    <source>
        <dbReference type="EMBL" id="RNI26625.1"/>
    </source>
</evidence>
<dbReference type="AlphaFoldDB" id="A0A3M9MN43"/>
<dbReference type="EMBL" id="RJJD01000006">
    <property type="protein sequence ID" value="RNI26625.1"/>
    <property type="molecule type" value="Genomic_DNA"/>
</dbReference>
<protein>
    <submittedName>
        <fullName evidence="1">Uncharacterized protein</fullName>
    </submittedName>
</protein>